<feature type="compositionally biased region" description="Low complexity" evidence="1">
    <location>
        <begin position="64"/>
        <end position="81"/>
    </location>
</feature>
<dbReference type="EMBL" id="WIQZ01000021">
    <property type="protein sequence ID" value="KAF3138859.1"/>
    <property type="molecule type" value="Genomic_DNA"/>
</dbReference>
<dbReference type="SUPFAM" id="SSF144232">
    <property type="entry name" value="HIT/MYND zinc finger-like"/>
    <property type="match status" value="1"/>
</dbReference>
<protein>
    <submittedName>
        <fullName evidence="2">Uncharacterized protein</fullName>
    </submittedName>
</protein>
<feature type="region of interest" description="Disordered" evidence="1">
    <location>
        <begin position="56"/>
        <end position="121"/>
    </location>
</feature>
<comment type="caution">
    <text evidence="2">The sequence shown here is derived from an EMBL/GenBank/DDBJ whole genome shotgun (WGS) entry which is preliminary data.</text>
</comment>
<sequence length="232" mass="25096">MAPSLGICKFCEKEQAKYKCPNCAAPYRSGGGGDDDDANRSPGSCGLVCYKPHKAKHDEEKESQSTAAAEASSVAAPEQSSNSDSQVVDTSMDMSTASAPTSVPQLSSSDTPQKSSSASDFDSLLANGPLIHAMRNNQNLKARLLDIYNSTQKAAFEAENARLVAQNAQFSRRGRGRGGRRGFFRQPQDWTVERGMNRGLRKIQAMRKGGKDENVDIEEWSRAVLSILEGDS</sequence>
<accession>A0A7C8JTU2</accession>
<organism evidence="2 3">
    <name type="scientific">Orbilia oligospora</name>
    <name type="common">Nematode-trapping fungus</name>
    <name type="synonym">Arthrobotrys oligospora</name>
    <dbReference type="NCBI Taxonomy" id="2813651"/>
    <lineage>
        <taxon>Eukaryota</taxon>
        <taxon>Fungi</taxon>
        <taxon>Dikarya</taxon>
        <taxon>Ascomycota</taxon>
        <taxon>Pezizomycotina</taxon>
        <taxon>Orbiliomycetes</taxon>
        <taxon>Orbiliales</taxon>
        <taxon>Orbiliaceae</taxon>
        <taxon>Orbilia</taxon>
    </lineage>
</organism>
<dbReference type="CDD" id="cd23024">
    <property type="entry name" value="zf-HIT_ZNHIT2-3"/>
    <property type="match status" value="1"/>
</dbReference>
<proteinExistence type="predicted"/>
<name>A0A7C8JTU2_ORBOL</name>
<evidence type="ECO:0000256" key="1">
    <source>
        <dbReference type="SAM" id="MobiDB-lite"/>
    </source>
</evidence>
<evidence type="ECO:0000313" key="3">
    <source>
        <dbReference type="Proteomes" id="UP000480548"/>
    </source>
</evidence>
<feature type="compositionally biased region" description="Polar residues" evidence="1">
    <location>
        <begin position="82"/>
        <end position="114"/>
    </location>
</feature>
<dbReference type="Proteomes" id="UP000480548">
    <property type="component" value="Unassembled WGS sequence"/>
</dbReference>
<evidence type="ECO:0000313" key="2">
    <source>
        <dbReference type="EMBL" id="KAF3138859.1"/>
    </source>
</evidence>
<dbReference type="AlphaFoldDB" id="A0A7C8JTU2"/>
<dbReference type="Gene3D" id="3.30.60.190">
    <property type="match status" value="1"/>
</dbReference>
<reference evidence="2 3" key="1">
    <citation type="submission" date="2019-06" db="EMBL/GenBank/DDBJ databases">
        <authorList>
            <person name="Palmer J.M."/>
        </authorList>
    </citation>
    <scope>NUCLEOTIDE SEQUENCE [LARGE SCALE GENOMIC DNA]</scope>
    <source>
        <strain evidence="2 3">TWF703</strain>
    </source>
</reference>
<gene>
    <name evidence="2" type="ORF">TWF703_004400</name>
</gene>